<accession>A0ABR3WBV0</accession>
<dbReference type="PANTHER" id="PTHR43603:SF1">
    <property type="entry name" value="ZINC-REGULATED GTPASE METALLOPROTEIN ACTIVATOR 1"/>
    <property type="match status" value="1"/>
</dbReference>
<gene>
    <name evidence="3" type="ORF">VTK73DRAFT_8022</name>
</gene>
<feature type="compositionally biased region" description="Acidic residues" evidence="1">
    <location>
        <begin position="342"/>
        <end position="379"/>
    </location>
</feature>
<dbReference type="InterPro" id="IPR011629">
    <property type="entry name" value="CobW-like_C"/>
</dbReference>
<dbReference type="SUPFAM" id="SSF52540">
    <property type="entry name" value="P-loop containing nucleoside triphosphate hydrolases"/>
    <property type="match status" value="1"/>
</dbReference>
<dbReference type="EMBL" id="JAZHXJ010000549">
    <property type="protein sequence ID" value="KAL1857640.1"/>
    <property type="molecule type" value="Genomic_DNA"/>
</dbReference>
<feature type="domain" description="CobW C-terminal" evidence="2">
    <location>
        <begin position="306"/>
        <end position="491"/>
    </location>
</feature>
<reference evidence="3 4" key="1">
    <citation type="journal article" date="2024" name="Commun. Biol.">
        <title>Comparative genomic analysis of thermophilic fungi reveals convergent evolutionary adaptations and gene losses.</title>
        <authorList>
            <person name="Steindorff A.S."/>
            <person name="Aguilar-Pontes M.V."/>
            <person name="Robinson A.J."/>
            <person name="Andreopoulos B."/>
            <person name="LaButti K."/>
            <person name="Kuo A."/>
            <person name="Mondo S."/>
            <person name="Riley R."/>
            <person name="Otillar R."/>
            <person name="Haridas S."/>
            <person name="Lipzen A."/>
            <person name="Grimwood J."/>
            <person name="Schmutz J."/>
            <person name="Clum A."/>
            <person name="Reid I.D."/>
            <person name="Moisan M.C."/>
            <person name="Butler G."/>
            <person name="Nguyen T.T.M."/>
            <person name="Dewar K."/>
            <person name="Conant G."/>
            <person name="Drula E."/>
            <person name="Henrissat B."/>
            <person name="Hansel C."/>
            <person name="Singer S."/>
            <person name="Hutchinson M.I."/>
            <person name="de Vries R.P."/>
            <person name="Natvig D.O."/>
            <person name="Powell A.J."/>
            <person name="Tsang A."/>
            <person name="Grigoriev I.V."/>
        </authorList>
    </citation>
    <scope>NUCLEOTIDE SEQUENCE [LARGE SCALE GENOMIC DNA]</scope>
    <source>
        <strain evidence="3 4">ATCC 24622</strain>
    </source>
</reference>
<feature type="region of interest" description="Disordered" evidence="1">
    <location>
        <begin position="1"/>
        <end position="25"/>
    </location>
</feature>
<proteinExistence type="predicted"/>
<dbReference type="InterPro" id="IPR027417">
    <property type="entry name" value="P-loop_NTPase"/>
</dbReference>
<dbReference type="CDD" id="cd03112">
    <property type="entry name" value="CobW-like"/>
    <property type="match status" value="1"/>
</dbReference>
<organism evidence="3 4">
    <name type="scientific">Phialemonium thermophilum</name>
    <dbReference type="NCBI Taxonomy" id="223376"/>
    <lineage>
        <taxon>Eukaryota</taxon>
        <taxon>Fungi</taxon>
        <taxon>Dikarya</taxon>
        <taxon>Ascomycota</taxon>
        <taxon>Pezizomycotina</taxon>
        <taxon>Sordariomycetes</taxon>
        <taxon>Sordariomycetidae</taxon>
        <taxon>Cephalothecales</taxon>
        <taxon>Cephalothecaceae</taxon>
        <taxon>Phialemonium</taxon>
    </lineage>
</organism>
<evidence type="ECO:0000259" key="2">
    <source>
        <dbReference type="SMART" id="SM00833"/>
    </source>
</evidence>
<sequence length="551" mass="61505">MAPGALVDSDDATSPGRAPAPQKDGRLPVTLLSGFLGSGKTTLLENILTSPDHGLRIGVIVNDVGALNIDAALLSTHDVTRKEEQVVAMQNGCICCTLRGDLLEEVARLADEKLVDYLVIESSGVSEPMQVAETFSEEFAEMHIQAGHDLETEESDDTGANKRLAQILKAGGLSRVARLDTCVTVVDAVHFMQDFATADFLVDRQADVPQEDDRNISDLQVDQVEFADVVVVNKCDLVPADEVDRIRGVVKKLNPGAKIITSVRSRFDLRDILDTRMFSYEKAALSAGWLKSLSEEVNPETEEYGIGTFIYRARRPFHPERLWNTIKSVFVVIQTEYQVDGEGMDVDDDEKEQDGDGQDDDEKEDDDGQDDGMDVDEEQPQLNPKARLATKMADPTFGPLLRSKGFLWLATRPKMFGEWSQAGVMLTISGGDLWRCEVPEDEWPKNPEVRKAISKDFEGRWGDRRQEIVFIGQQMRNGGESRLRAALDACLLNDEEFAQWEEAMESDDCQERLDDLFEDGFEDWLIMDHGDDEHGDDGHNHHGHSHHGHKH</sequence>
<dbReference type="SMART" id="SM00833">
    <property type="entry name" value="CobW_C"/>
    <property type="match status" value="1"/>
</dbReference>
<evidence type="ECO:0000313" key="4">
    <source>
        <dbReference type="Proteomes" id="UP001586593"/>
    </source>
</evidence>
<dbReference type="PANTHER" id="PTHR43603">
    <property type="entry name" value="COBW DOMAIN-CONTAINING PROTEIN DDB_G0274527"/>
    <property type="match status" value="1"/>
</dbReference>
<dbReference type="InterPro" id="IPR003495">
    <property type="entry name" value="CobW/HypB/UreG_nucleotide-bd"/>
</dbReference>
<dbReference type="Pfam" id="PF02492">
    <property type="entry name" value="cobW"/>
    <property type="match status" value="2"/>
</dbReference>
<keyword evidence="4" id="KW-1185">Reference proteome</keyword>
<dbReference type="Gene3D" id="3.40.50.300">
    <property type="entry name" value="P-loop containing nucleotide triphosphate hydrolases"/>
    <property type="match status" value="1"/>
</dbReference>
<dbReference type="Proteomes" id="UP001586593">
    <property type="component" value="Unassembled WGS sequence"/>
</dbReference>
<evidence type="ECO:0000313" key="3">
    <source>
        <dbReference type="EMBL" id="KAL1857640.1"/>
    </source>
</evidence>
<dbReference type="SUPFAM" id="SSF90002">
    <property type="entry name" value="Hypothetical protein YjiA, C-terminal domain"/>
    <property type="match status" value="1"/>
</dbReference>
<protein>
    <recommendedName>
        <fullName evidence="2">CobW C-terminal domain-containing protein</fullName>
    </recommendedName>
</protein>
<evidence type="ECO:0000256" key="1">
    <source>
        <dbReference type="SAM" id="MobiDB-lite"/>
    </source>
</evidence>
<dbReference type="Pfam" id="PF07683">
    <property type="entry name" value="CobW_C"/>
    <property type="match status" value="1"/>
</dbReference>
<feature type="region of interest" description="Disordered" evidence="1">
    <location>
        <begin position="341"/>
        <end position="389"/>
    </location>
</feature>
<name>A0ABR3WBV0_9PEZI</name>
<dbReference type="InterPro" id="IPR051927">
    <property type="entry name" value="Zn_Chap_cDPG_Synth"/>
</dbReference>
<comment type="caution">
    <text evidence="3">The sequence shown here is derived from an EMBL/GenBank/DDBJ whole genome shotgun (WGS) entry which is preliminary data.</text>
</comment>